<evidence type="ECO:0000256" key="1">
    <source>
        <dbReference type="SAM" id="MobiDB-lite"/>
    </source>
</evidence>
<accession>A0ABW7GJZ0</accession>
<evidence type="ECO:0000313" key="2">
    <source>
        <dbReference type="EMBL" id="MFG6462275.1"/>
    </source>
</evidence>
<proteinExistence type="predicted"/>
<feature type="region of interest" description="Disordered" evidence="1">
    <location>
        <begin position="90"/>
        <end position="128"/>
    </location>
</feature>
<evidence type="ECO:0000313" key="3">
    <source>
        <dbReference type="Proteomes" id="UP001606302"/>
    </source>
</evidence>
<reference evidence="2 3" key="1">
    <citation type="submission" date="2024-08" db="EMBL/GenBank/DDBJ databases">
        <authorList>
            <person name="Lu H."/>
        </authorList>
    </citation>
    <scope>NUCLEOTIDE SEQUENCE [LARGE SCALE GENOMIC DNA]</scope>
    <source>
        <strain evidence="2 3">DXS20W</strain>
    </source>
</reference>
<organism evidence="2 3">
    <name type="scientific">Pelomonas lactea</name>
    <dbReference type="NCBI Taxonomy" id="3299030"/>
    <lineage>
        <taxon>Bacteria</taxon>
        <taxon>Pseudomonadati</taxon>
        <taxon>Pseudomonadota</taxon>
        <taxon>Betaproteobacteria</taxon>
        <taxon>Burkholderiales</taxon>
        <taxon>Sphaerotilaceae</taxon>
        <taxon>Roseateles</taxon>
    </lineage>
</organism>
<comment type="caution">
    <text evidence="2">The sequence shown here is derived from an EMBL/GenBank/DDBJ whole genome shotgun (WGS) entry which is preliminary data.</text>
</comment>
<sequence>MPRTPAKTLTRWQRVNNTSPAKDKLWQSMRIMRTGFSAAELATVSEVGATNAAKYLRALRKAGFVRQTSEHTPGQAGTADRFALVRNTGPLSPIQHKRGGVFDRNTGTRWGADGRPVADTALAEDAEE</sequence>
<gene>
    <name evidence="2" type="ORF">ACG04Q_11905</name>
</gene>
<dbReference type="EMBL" id="JBIGHX010000003">
    <property type="protein sequence ID" value="MFG6462275.1"/>
    <property type="molecule type" value="Genomic_DNA"/>
</dbReference>
<name>A0ABW7GJZ0_9BURK</name>
<dbReference type="RefSeq" id="WP_394511138.1">
    <property type="nucleotide sequence ID" value="NZ_JBIGHX010000003.1"/>
</dbReference>
<protein>
    <submittedName>
        <fullName evidence="2">Uncharacterized protein</fullName>
    </submittedName>
</protein>
<dbReference type="Proteomes" id="UP001606302">
    <property type="component" value="Unassembled WGS sequence"/>
</dbReference>
<keyword evidence="3" id="KW-1185">Reference proteome</keyword>